<reference evidence="1 2" key="1">
    <citation type="submission" date="2024-09" db="EMBL/GenBank/DDBJ databases">
        <title>Chromosome-scale assembly of Riccia sorocarpa.</title>
        <authorList>
            <person name="Paukszto L."/>
        </authorList>
    </citation>
    <scope>NUCLEOTIDE SEQUENCE [LARGE SCALE GENOMIC DNA]</scope>
    <source>
        <strain evidence="1">LP-2024</strain>
        <tissue evidence="1">Aerial parts of the thallus</tissue>
    </source>
</reference>
<comment type="caution">
    <text evidence="1">The sequence shown here is derived from an EMBL/GenBank/DDBJ whole genome shotgun (WGS) entry which is preliminary data.</text>
</comment>
<proteinExistence type="predicted"/>
<dbReference type="Proteomes" id="UP001633002">
    <property type="component" value="Unassembled WGS sequence"/>
</dbReference>
<organism evidence="1 2">
    <name type="scientific">Riccia sorocarpa</name>
    <dbReference type="NCBI Taxonomy" id="122646"/>
    <lineage>
        <taxon>Eukaryota</taxon>
        <taxon>Viridiplantae</taxon>
        <taxon>Streptophyta</taxon>
        <taxon>Embryophyta</taxon>
        <taxon>Marchantiophyta</taxon>
        <taxon>Marchantiopsida</taxon>
        <taxon>Marchantiidae</taxon>
        <taxon>Marchantiales</taxon>
        <taxon>Ricciaceae</taxon>
        <taxon>Riccia</taxon>
    </lineage>
</organism>
<protein>
    <submittedName>
        <fullName evidence="1">Uncharacterized protein</fullName>
    </submittedName>
</protein>
<evidence type="ECO:0000313" key="1">
    <source>
        <dbReference type="EMBL" id="KAL3682484.1"/>
    </source>
</evidence>
<evidence type="ECO:0000313" key="2">
    <source>
        <dbReference type="Proteomes" id="UP001633002"/>
    </source>
</evidence>
<dbReference type="AlphaFoldDB" id="A0ABD3GVT5"/>
<sequence length="240" mass="26807">MWLWRLLAHRSPPTLTLSVCHSQQNEHIPPDVLPPFLSRAVVLSLKKTTNRPEIEFTTTAGPQCRSFQQETTEDEFTAIDSTTLFSAFSFSCSPLSSTSHGGTSPRFMQLSQTRPGPIYFDERQLHEELRRMLAAQAKVRDYADRDPSDDFIPLALETYGCLHPRFDAFIVQCAHDMLSRSSHIPLPPSLLITSYRQRIAVALQRSHALAILQRATAVTAASSSLPPLSSTPSVPLVDMF</sequence>
<dbReference type="EMBL" id="JBJQOH010000006">
    <property type="protein sequence ID" value="KAL3682484.1"/>
    <property type="molecule type" value="Genomic_DNA"/>
</dbReference>
<gene>
    <name evidence="1" type="ORF">R1sor_000506</name>
</gene>
<accession>A0ABD3GVT5</accession>
<keyword evidence="2" id="KW-1185">Reference proteome</keyword>
<name>A0ABD3GVT5_9MARC</name>